<feature type="region of interest" description="Disordered" evidence="2">
    <location>
        <begin position="1"/>
        <end position="23"/>
    </location>
</feature>
<dbReference type="KEGG" id="ghi:107899739"/>
<organism evidence="5 6">
    <name type="scientific">Gossypium hirsutum</name>
    <name type="common">Upland cotton</name>
    <name type="synonym">Gossypium mexicanum</name>
    <dbReference type="NCBI Taxonomy" id="3635"/>
    <lineage>
        <taxon>Eukaryota</taxon>
        <taxon>Viridiplantae</taxon>
        <taxon>Streptophyta</taxon>
        <taxon>Embryophyta</taxon>
        <taxon>Tracheophyta</taxon>
        <taxon>Spermatophyta</taxon>
        <taxon>Magnoliopsida</taxon>
        <taxon>eudicotyledons</taxon>
        <taxon>Gunneridae</taxon>
        <taxon>Pentapetalae</taxon>
        <taxon>rosids</taxon>
        <taxon>malvids</taxon>
        <taxon>Malvales</taxon>
        <taxon>Malvaceae</taxon>
        <taxon>Malvoideae</taxon>
        <taxon>Gossypium</taxon>
    </lineage>
</organism>
<dbReference type="AlphaFoldDB" id="A0A1U8IYJ9"/>
<feature type="coiled-coil region" evidence="1">
    <location>
        <begin position="314"/>
        <end position="341"/>
    </location>
</feature>
<evidence type="ECO:0000256" key="3">
    <source>
        <dbReference type="SAM" id="Phobius"/>
    </source>
</evidence>
<dbReference type="PANTHER" id="PTHR33736">
    <property type="entry name" value="F-BOX PROTEIN-RELATED"/>
    <property type="match status" value="1"/>
</dbReference>
<dbReference type="InterPro" id="IPR036047">
    <property type="entry name" value="F-box-like_dom_sf"/>
</dbReference>
<dbReference type="SUPFAM" id="SSF81383">
    <property type="entry name" value="F-box domain"/>
    <property type="match status" value="1"/>
</dbReference>
<protein>
    <submittedName>
        <fullName evidence="6">Probable F-box protein At2g36090</fullName>
    </submittedName>
</protein>
<evidence type="ECO:0000259" key="4">
    <source>
        <dbReference type="Pfam" id="PF12937"/>
    </source>
</evidence>
<accession>A0A1U8IYJ9</accession>
<dbReference type="STRING" id="3635.A0A1U8IYJ9"/>
<dbReference type="OrthoDB" id="671172at2759"/>
<dbReference type="PaxDb" id="3635-A0A1U8IYJ9"/>
<evidence type="ECO:0000313" key="5">
    <source>
        <dbReference type="Proteomes" id="UP000818029"/>
    </source>
</evidence>
<reference evidence="5" key="1">
    <citation type="journal article" date="2020" name="Nat. Genet.">
        <title>Genomic diversifications of five Gossypium allopolyploid species and their impact on cotton improvement.</title>
        <authorList>
            <person name="Chen Z.J."/>
            <person name="Sreedasyam A."/>
            <person name="Ando A."/>
            <person name="Song Q."/>
            <person name="De Santiago L.M."/>
            <person name="Hulse-Kemp A.M."/>
            <person name="Ding M."/>
            <person name="Ye W."/>
            <person name="Kirkbride R.C."/>
            <person name="Jenkins J."/>
            <person name="Plott C."/>
            <person name="Lovell J."/>
            <person name="Lin Y.M."/>
            <person name="Vaughn R."/>
            <person name="Liu B."/>
            <person name="Simpson S."/>
            <person name="Scheffler B.E."/>
            <person name="Wen L."/>
            <person name="Saski C.A."/>
            <person name="Grover C.E."/>
            <person name="Hu G."/>
            <person name="Conover J.L."/>
            <person name="Carlson J.W."/>
            <person name="Shu S."/>
            <person name="Boston L.B."/>
            <person name="Williams M."/>
            <person name="Peterson D.G."/>
            <person name="McGee K."/>
            <person name="Jones D.C."/>
            <person name="Wendel J.F."/>
            <person name="Stelly D.M."/>
            <person name="Grimwood J."/>
            <person name="Schmutz J."/>
        </authorList>
    </citation>
    <scope>NUCLEOTIDE SEQUENCE [LARGE SCALE GENOMIC DNA]</scope>
    <source>
        <strain evidence="5">cv. TM-1</strain>
    </source>
</reference>
<evidence type="ECO:0000313" key="6">
    <source>
        <dbReference type="RefSeq" id="XP_016681014.1"/>
    </source>
</evidence>
<feature type="domain" description="F-box" evidence="4">
    <location>
        <begin position="55"/>
        <end position="90"/>
    </location>
</feature>
<dbReference type="GeneID" id="107899739"/>
<keyword evidence="3" id="KW-0472">Membrane</keyword>
<sequence>MQNALLQTRKDSKTMATTSSASPPLSALYSPAITIVDQNNASTISTVHQDIIETHIFTRLDGPTLASASCASTHLHALASQENLWTNICHSTWPSTTSSRVRHVISNFHNGPRSFFSDAFPLAIEPVSFGNSSENPPDLPSEIISAVDIYYKKELIFSKVVETETVSAWFKCSPFRVDLLDPKEAVSTRIPNPDKDDTCRYLEEDMELSWIMIDPIGKRAMNLSSQRPVNVHQHWLSGEVQVKFASVVGGGGIGVATELVQCGVVVTCGGSAKGEMHVREVSLQLEDMDGMYLNGKESLVMLTRGMAGKRGRGKKRESERKKEVEEFLERKRERKERKMRREGTLDTLCVAFGVSAFASSLLFLLFR</sequence>
<dbReference type="InterPro" id="IPR045283">
    <property type="entry name" value="AT3G44326-like"/>
</dbReference>
<dbReference type="SMR" id="A0A1U8IYJ9"/>
<keyword evidence="3" id="KW-1133">Transmembrane helix</keyword>
<dbReference type="RefSeq" id="XP_016681014.1">
    <property type="nucleotide sequence ID" value="XM_016825525.2"/>
</dbReference>
<proteinExistence type="predicted"/>
<keyword evidence="1" id="KW-0175">Coiled coil</keyword>
<keyword evidence="3" id="KW-0812">Transmembrane</keyword>
<dbReference type="InterPro" id="IPR001810">
    <property type="entry name" value="F-box_dom"/>
</dbReference>
<dbReference type="Proteomes" id="UP000818029">
    <property type="component" value="Chromosome D04"/>
</dbReference>
<dbReference type="PANTHER" id="PTHR33736:SF13">
    <property type="entry name" value="OS11G0155100 PROTEIN"/>
    <property type="match status" value="1"/>
</dbReference>
<dbReference type="Pfam" id="PF12937">
    <property type="entry name" value="F-box-like"/>
    <property type="match status" value="1"/>
</dbReference>
<feature type="transmembrane region" description="Helical" evidence="3">
    <location>
        <begin position="344"/>
        <end position="366"/>
    </location>
</feature>
<name>A0A1U8IYJ9_GOSHI</name>
<dbReference type="Gene3D" id="1.20.1280.50">
    <property type="match status" value="1"/>
</dbReference>
<evidence type="ECO:0000256" key="2">
    <source>
        <dbReference type="SAM" id="MobiDB-lite"/>
    </source>
</evidence>
<keyword evidence="5" id="KW-1185">Reference proteome</keyword>
<reference evidence="6" key="2">
    <citation type="submission" date="2025-08" db="UniProtKB">
        <authorList>
            <consortium name="RefSeq"/>
        </authorList>
    </citation>
    <scope>IDENTIFICATION</scope>
</reference>
<evidence type="ECO:0000256" key="1">
    <source>
        <dbReference type="SAM" id="Coils"/>
    </source>
</evidence>
<gene>
    <name evidence="6" type="primary">LOC107899739</name>
</gene>